<dbReference type="PANTHER" id="PTHR42899:SF1">
    <property type="entry name" value="SPERMATOGENESIS-ASSOCIATED PROTEIN 20"/>
    <property type="match status" value="1"/>
</dbReference>
<dbReference type="InterPro" id="IPR036249">
    <property type="entry name" value="Thioredoxin-like_sf"/>
</dbReference>
<dbReference type="Gene3D" id="1.50.10.10">
    <property type="match status" value="1"/>
</dbReference>
<dbReference type="SUPFAM" id="SSF52833">
    <property type="entry name" value="Thioredoxin-like"/>
    <property type="match status" value="1"/>
</dbReference>
<dbReference type="PANTHER" id="PTHR42899">
    <property type="entry name" value="SPERMATOGENESIS-ASSOCIATED PROTEIN 20"/>
    <property type="match status" value="1"/>
</dbReference>
<dbReference type="InterPro" id="IPR008928">
    <property type="entry name" value="6-hairpin_glycosidase_sf"/>
</dbReference>
<dbReference type="Proteomes" id="UP000199288">
    <property type="component" value="Unassembled WGS sequence"/>
</dbReference>
<dbReference type="InterPro" id="IPR012341">
    <property type="entry name" value="6hp_glycosidase-like_sf"/>
</dbReference>
<keyword evidence="3" id="KW-1185">Reference proteome</keyword>
<protein>
    <recommendedName>
        <fullName evidence="1">Spermatogenesis-associated protein 20-like TRX domain-containing protein</fullName>
    </recommendedName>
</protein>
<dbReference type="SUPFAM" id="SSF48208">
    <property type="entry name" value="Six-hairpin glycosidases"/>
    <property type="match status" value="1"/>
</dbReference>
<reference evidence="3" key="1">
    <citation type="submission" date="2016-10" db="EMBL/GenBank/DDBJ databases">
        <authorList>
            <person name="Varghese N."/>
            <person name="Submissions S."/>
        </authorList>
    </citation>
    <scope>NUCLEOTIDE SEQUENCE [LARGE SCALE GENOMIC DNA]</scope>
    <source>
        <strain evidence="3">KPR-1</strain>
    </source>
</reference>
<dbReference type="PIRSF" id="PIRSF006402">
    <property type="entry name" value="UCP006402_thioredoxin"/>
    <property type="match status" value="1"/>
</dbReference>
<dbReference type="AlphaFoldDB" id="A0A1H4CQK5"/>
<dbReference type="CDD" id="cd02955">
    <property type="entry name" value="SSP411"/>
    <property type="match status" value="1"/>
</dbReference>
<dbReference type="Pfam" id="PF03190">
    <property type="entry name" value="Thioredox_DsbH"/>
    <property type="match status" value="1"/>
</dbReference>
<evidence type="ECO:0000259" key="1">
    <source>
        <dbReference type="Pfam" id="PF03190"/>
    </source>
</evidence>
<organism evidence="2 3">
    <name type="scientific">Bowdeniella nasicola</name>
    <dbReference type="NCBI Taxonomy" id="208480"/>
    <lineage>
        <taxon>Bacteria</taxon>
        <taxon>Bacillati</taxon>
        <taxon>Actinomycetota</taxon>
        <taxon>Actinomycetes</taxon>
        <taxon>Actinomycetales</taxon>
        <taxon>Actinomycetaceae</taxon>
        <taxon>Bowdeniella</taxon>
    </lineage>
</organism>
<name>A0A1H4CQK5_9ACTO</name>
<dbReference type="EMBL" id="FNQV01000013">
    <property type="protein sequence ID" value="SEA62382.1"/>
    <property type="molecule type" value="Genomic_DNA"/>
</dbReference>
<dbReference type="InterPro" id="IPR024705">
    <property type="entry name" value="Ssp411"/>
</dbReference>
<gene>
    <name evidence="2" type="ORF">SAMN02910418_02018</name>
</gene>
<dbReference type="Gene3D" id="3.40.30.10">
    <property type="entry name" value="Glutaredoxin"/>
    <property type="match status" value="1"/>
</dbReference>
<evidence type="ECO:0000313" key="2">
    <source>
        <dbReference type="EMBL" id="SEA62382.1"/>
    </source>
</evidence>
<sequence length="708" mass="75987">MRVSIDGQQISAGADSTISHYSAGLRAYLDVIGSCDERRPPACRVAYGWKMKNVLGSAASPYLRQHADNPVAWQEWTDETLAHAREHDIPILLSVGYAACHWCHIMAHESFEDAEVAALLNENFVPIKVDREERPDVDAAYMAATQAMTGSGGWPMSCLLAPDGTPLWCGTYLTKPQFMQLLTQMVRVWQDQRDEARASGAHVASILRDAQAGGSHEAISDGDLAEAASMLARSYDAEFAGFGSAPKFPPTMALDFLLRHAIRTGDESSLVMVAHTADAIARSGMCDQLAGGFARYAVDRAWVVPHFEKMLYDNALLLRHFAHVAIRADEPLRALALHAARGTAGFLLRDLHTREGMFASSFDADTDGEEGATYVWTPRELVDVLGEADGARAARALGVTEAGTFEHGTSTLQLLGDIDWDWWLPVRERLLAARSRRPQPDRHDAVIAAWNGLAIAALADAAMALDEPSWLEAAITCADALWETHLVDGELRRTSRDGAVGQAPGVAEDYGDVAEGFVALHLATAEPRWLERAHQLLDAASQRFRDADGLIYDVAADTELYVRPRGESDNAEPSGSSTLAGALIRYGTAAGSPEHVVAGRESLRLLAGVMREAPRFAGWALCIAEDLASGPLQVGIAAGDGAAALARSARELASPGALIIVGERDAAPLLQGRGPVAGRAAAYVCRGQVCSAPITTGDSLREAIEQHP</sequence>
<proteinExistence type="predicted"/>
<dbReference type="InterPro" id="IPR004879">
    <property type="entry name" value="Ssp411-like_TRX"/>
</dbReference>
<evidence type="ECO:0000313" key="3">
    <source>
        <dbReference type="Proteomes" id="UP000199288"/>
    </source>
</evidence>
<dbReference type="GO" id="GO:0005975">
    <property type="term" value="P:carbohydrate metabolic process"/>
    <property type="evidence" value="ECO:0007669"/>
    <property type="project" value="InterPro"/>
</dbReference>
<feature type="domain" description="Spermatogenesis-associated protein 20-like TRX" evidence="1">
    <location>
        <begin position="53"/>
        <end position="206"/>
    </location>
</feature>
<accession>A0A1H4CQK5</accession>